<dbReference type="AlphaFoldDB" id="A3IWT7"/>
<evidence type="ECO:0000256" key="1">
    <source>
        <dbReference type="SAM" id="MobiDB-lite"/>
    </source>
</evidence>
<dbReference type="InterPro" id="IPR036691">
    <property type="entry name" value="Endo/exonu/phosph_ase_sf"/>
</dbReference>
<dbReference type="SUPFAM" id="SSF56219">
    <property type="entry name" value="DNase I-like"/>
    <property type="match status" value="1"/>
</dbReference>
<dbReference type="Proteomes" id="UP000003781">
    <property type="component" value="Unassembled WGS sequence"/>
</dbReference>
<dbReference type="RefSeq" id="WP_008277843.1">
    <property type="nucleotide sequence ID" value="NZ_AAXW01000056.1"/>
</dbReference>
<protein>
    <recommendedName>
        <fullName evidence="4">Endonuclease/exonuclease/phosphatase domain-containing protein</fullName>
    </recommendedName>
</protein>
<feature type="region of interest" description="Disordered" evidence="1">
    <location>
        <begin position="78"/>
        <end position="125"/>
    </location>
</feature>
<accession>A3IWT7</accession>
<proteinExistence type="predicted"/>
<keyword evidence="3" id="KW-1185">Reference proteome</keyword>
<name>A3IWT7_9CHRO</name>
<comment type="caution">
    <text evidence="2">The sequence shown here is derived from an EMBL/GenBank/DDBJ whole genome shotgun (WGS) entry which is preliminary data.</text>
</comment>
<reference evidence="2 3" key="1">
    <citation type="submission" date="2007-03" db="EMBL/GenBank/DDBJ databases">
        <authorList>
            <person name="Stal L."/>
            <person name="Ferriera S."/>
            <person name="Johnson J."/>
            <person name="Kravitz S."/>
            <person name="Beeson K."/>
            <person name="Sutton G."/>
            <person name="Rogers Y.-H."/>
            <person name="Friedman R."/>
            <person name="Frazier M."/>
            <person name="Venter J.C."/>
        </authorList>
    </citation>
    <scope>NUCLEOTIDE SEQUENCE [LARGE SCALE GENOMIC DNA]</scope>
    <source>
        <strain evidence="2 3">CCY0110</strain>
    </source>
</reference>
<evidence type="ECO:0000313" key="3">
    <source>
        <dbReference type="Proteomes" id="UP000003781"/>
    </source>
</evidence>
<organism evidence="2 3">
    <name type="scientific">Crocosphaera chwakensis CCY0110</name>
    <dbReference type="NCBI Taxonomy" id="391612"/>
    <lineage>
        <taxon>Bacteria</taxon>
        <taxon>Bacillati</taxon>
        <taxon>Cyanobacteriota</taxon>
        <taxon>Cyanophyceae</taxon>
        <taxon>Oscillatoriophycideae</taxon>
        <taxon>Chroococcales</taxon>
        <taxon>Aphanothecaceae</taxon>
        <taxon>Crocosphaera</taxon>
        <taxon>Crocosphaera chwakensis</taxon>
    </lineage>
</organism>
<evidence type="ECO:0000313" key="2">
    <source>
        <dbReference type="EMBL" id="EAZ89039.1"/>
    </source>
</evidence>
<dbReference type="Gene3D" id="3.60.10.10">
    <property type="entry name" value="Endonuclease/exonuclease/phosphatase"/>
    <property type="match status" value="1"/>
</dbReference>
<sequence length="125" mass="13333">MIILGDLNDVTEAATTQILHGPGGSEIGTKGFSLPDQGDDARLFNLAPLIPPKRRFSRVFRGNGELIDHILVSKELLPGNPPQTPVVDSHIDGLGSLPSISEQPSQRRGEPGSDHAPITATFDFS</sequence>
<dbReference type="eggNOG" id="COG2374">
    <property type="taxonomic scope" value="Bacteria"/>
</dbReference>
<dbReference type="EMBL" id="AAXW01000056">
    <property type="protein sequence ID" value="EAZ89039.1"/>
    <property type="molecule type" value="Genomic_DNA"/>
</dbReference>
<gene>
    <name evidence="2" type="ORF">CY0110_01310</name>
</gene>
<evidence type="ECO:0008006" key="4">
    <source>
        <dbReference type="Google" id="ProtNLM"/>
    </source>
</evidence>